<dbReference type="InterPro" id="IPR039773">
    <property type="entry name" value="BAG_chaperone_regulator"/>
</dbReference>
<dbReference type="Pfam" id="PF00240">
    <property type="entry name" value="ubiquitin"/>
    <property type="match status" value="1"/>
</dbReference>
<dbReference type="PANTHER" id="PTHR12329">
    <property type="entry name" value="BCL2-ASSOCIATED ATHANOGENE"/>
    <property type="match status" value="1"/>
</dbReference>
<evidence type="ECO:0000256" key="3">
    <source>
        <dbReference type="SAM" id="MobiDB-lite"/>
    </source>
</evidence>
<protein>
    <submittedName>
        <fullName evidence="6">BAG domain-containing protein</fullName>
    </submittedName>
</protein>
<dbReference type="EMBL" id="CP097502">
    <property type="protein sequence ID" value="URD76348.1"/>
    <property type="molecule type" value="Genomic_DNA"/>
</dbReference>
<gene>
    <name evidence="6" type="ORF">MUK42_08131</name>
</gene>
<dbReference type="FunFam" id="3.10.20.90:FF:000298">
    <property type="entry name" value="BAG family molecular chaperone regulator 1"/>
    <property type="match status" value="1"/>
</dbReference>
<accession>A0A9E7JCQ9</accession>
<dbReference type="SMART" id="SM00213">
    <property type="entry name" value="UBQ"/>
    <property type="match status" value="1"/>
</dbReference>
<dbReference type="GO" id="GO:0051087">
    <property type="term" value="F:protein-folding chaperone binding"/>
    <property type="evidence" value="ECO:0007669"/>
    <property type="project" value="InterPro"/>
</dbReference>
<dbReference type="PANTHER" id="PTHR12329:SF11">
    <property type="entry name" value="BAG FAMILY MOLECULAR CHAPERONE REGULATOR 1"/>
    <property type="match status" value="1"/>
</dbReference>
<dbReference type="AlphaFoldDB" id="A0A9E7JCQ9"/>
<keyword evidence="7" id="KW-1185">Reference proteome</keyword>
<dbReference type="InterPro" id="IPR000626">
    <property type="entry name" value="Ubiquitin-like_dom"/>
</dbReference>
<evidence type="ECO:0000256" key="2">
    <source>
        <dbReference type="ARBA" id="ARBA00058673"/>
    </source>
</evidence>
<dbReference type="SUPFAM" id="SSF54236">
    <property type="entry name" value="Ubiquitin-like"/>
    <property type="match status" value="1"/>
</dbReference>
<dbReference type="Gene3D" id="1.20.58.120">
    <property type="entry name" value="BAG domain"/>
    <property type="match status" value="1"/>
</dbReference>
<dbReference type="SMART" id="SM00264">
    <property type="entry name" value="BAG"/>
    <property type="match status" value="1"/>
</dbReference>
<feature type="region of interest" description="Disordered" evidence="3">
    <location>
        <begin position="276"/>
        <end position="300"/>
    </location>
</feature>
<feature type="domain" description="Ubiquitin-like" evidence="4">
    <location>
        <begin position="48"/>
        <end position="118"/>
    </location>
</feature>
<dbReference type="Gene3D" id="3.10.20.90">
    <property type="entry name" value="Phosphatidylinositol 3-kinase Catalytic Subunit, Chain A, domain 1"/>
    <property type="match status" value="1"/>
</dbReference>
<evidence type="ECO:0000259" key="4">
    <source>
        <dbReference type="SMART" id="SM00213"/>
    </source>
</evidence>
<feature type="compositionally biased region" description="Low complexity" evidence="3">
    <location>
        <begin position="277"/>
        <end position="293"/>
    </location>
</feature>
<feature type="compositionally biased region" description="Low complexity" evidence="3">
    <location>
        <begin position="234"/>
        <end position="259"/>
    </location>
</feature>
<dbReference type="GO" id="GO:0000774">
    <property type="term" value="F:adenyl-nucleotide exchange factor activity"/>
    <property type="evidence" value="ECO:0007669"/>
    <property type="project" value="TreeGrafter"/>
</dbReference>
<dbReference type="GO" id="GO:0005737">
    <property type="term" value="C:cytoplasm"/>
    <property type="evidence" value="ECO:0007669"/>
    <property type="project" value="TreeGrafter"/>
</dbReference>
<dbReference type="Proteomes" id="UP001055439">
    <property type="component" value="Chromosome 1"/>
</dbReference>
<dbReference type="Pfam" id="PF02179">
    <property type="entry name" value="BAG"/>
    <property type="match status" value="1"/>
</dbReference>
<feature type="domain" description="BAG" evidence="5">
    <location>
        <begin position="141"/>
        <end position="219"/>
    </location>
</feature>
<sequence>MPSRTGYGAAKLVVVEEKGAEWEVTPGGMVVQKRDPESGPPAAVVPTIRVKVKHGSVYHEIYISSQATFGELKKMLSARIGMHPLDQKLIYKDKERDSAAFLDTAGVKDRSKVVLVEDPTAKAKRLLETRKTDKMEKAAKSISAISMEVDKLASKVSALEAIVNKGGRVVEQDVVRLIELLMNELLKLDGVVADGDVKQQRRLQVRRVQKYVETLDLVKIKNATPRANGHVHHPQQQQQKREPPQQQCQQHQQRQQPPQSVVVTTANWDTFDSLFMPSTSTPATSTASSTPTTRFDWELF</sequence>
<evidence type="ECO:0000259" key="5">
    <source>
        <dbReference type="SMART" id="SM00264"/>
    </source>
</evidence>
<evidence type="ECO:0000313" key="7">
    <source>
        <dbReference type="Proteomes" id="UP001055439"/>
    </source>
</evidence>
<keyword evidence="1" id="KW-0143">Chaperone</keyword>
<dbReference type="OrthoDB" id="417450at2759"/>
<organism evidence="6 7">
    <name type="scientific">Musa troglodytarum</name>
    <name type="common">fe'i banana</name>
    <dbReference type="NCBI Taxonomy" id="320322"/>
    <lineage>
        <taxon>Eukaryota</taxon>
        <taxon>Viridiplantae</taxon>
        <taxon>Streptophyta</taxon>
        <taxon>Embryophyta</taxon>
        <taxon>Tracheophyta</taxon>
        <taxon>Spermatophyta</taxon>
        <taxon>Magnoliopsida</taxon>
        <taxon>Liliopsida</taxon>
        <taxon>Zingiberales</taxon>
        <taxon>Musaceae</taxon>
        <taxon>Musa</taxon>
    </lineage>
</organism>
<comment type="function">
    <text evidence="2">Co-chaperone that regulates diverse cellular pathways, such as programmed cell death and stress responses.</text>
</comment>
<proteinExistence type="predicted"/>
<dbReference type="InterPro" id="IPR036533">
    <property type="entry name" value="BAG_dom_sf"/>
</dbReference>
<evidence type="ECO:0000313" key="6">
    <source>
        <dbReference type="EMBL" id="URD76348.1"/>
    </source>
</evidence>
<name>A0A9E7JCQ9_9LILI</name>
<dbReference type="InterPro" id="IPR029071">
    <property type="entry name" value="Ubiquitin-like_domsf"/>
</dbReference>
<dbReference type="InterPro" id="IPR003103">
    <property type="entry name" value="BAG_domain"/>
</dbReference>
<dbReference type="GO" id="GO:0050821">
    <property type="term" value="P:protein stabilization"/>
    <property type="evidence" value="ECO:0007669"/>
    <property type="project" value="TreeGrafter"/>
</dbReference>
<reference evidence="6" key="1">
    <citation type="submission" date="2022-05" db="EMBL/GenBank/DDBJ databases">
        <title>The Musa troglodytarum L. genome provides insights into the mechanism of non-climacteric behaviour and enrichment of carotenoids.</title>
        <authorList>
            <person name="Wang J."/>
        </authorList>
    </citation>
    <scope>NUCLEOTIDE SEQUENCE</scope>
    <source>
        <tissue evidence="6">Leaf</tissue>
    </source>
</reference>
<feature type="region of interest" description="Disordered" evidence="3">
    <location>
        <begin position="222"/>
        <end position="260"/>
    </location>
</feature>
<dbReference type="SUPFAM" id="SSF63491">
    <property type="entry name" value="BAG domain"/>
    <property type="match status" value="1"/>
</dbReference>
<evidence type="ECO:0000256" key="1">
    <source>
        <dbReference type="ARBA" id="ARBA00023186"/>
    </source>
</evidence>